<gene>
    <name evidence="2" type="ORF">FDG29_01185</name>
</gene>
<accession>A0A6G4HN35</accession>
<feature type="transmembrane region" description="Helical" evidence="1">
    <location>
        <begin position="82"/>
        <end position="102"/>
    </location>
</feature>
<keyword evidence="1" id="KW-1133">Transmembrane helix</keyword>
<name>A0A6G4HN35_CLOBO</name>
<protein>
    <submittedName>
        <fullName evidence="2">Uncharacterized protein</fullName>
    </submittedName>
</protein>
<comment type="caution">
    <text evidence="2">The sequence shown here is derived from an EMBL/GenBank/DDBJ whole genome shotgun (WGS) entry which is preliminary data.</text>
</comment>
<feature type="transmembrane region" description="Helical" evidence="1">
    <location>
        <begin position="122"/>
        <end position="143"/>
    </location>
</feature>
<dbReference type="EMBL" id="SXEU01000001">
    <property type="protein sequence ID" value="NFV14794.1"/>
    <property type="molecule type" value="Genomic_DNA"/>
</dbReference>
<reference evidence="2" key="1">
    <citation type="submission" date="2019-04" db="EMBL/GenBank/DDBJ databases">
        <title>Genome sequencing of Clostridium botulinum Groups I-IV and Clostridium butyricum.</title>
        <authorList>
            <person name="Brunt J."/>
            <person name="Van Vliet A.H.M."/>
            <person name="Stringer S.C."/>
            <person name="Carter A.T."/>
            <person name="Peck M.W."/>
        </authorList>
    </citation>
    <scope>NUCLEOTIDE SEQUENCE</scope>
    <source>
        <strain evidence="2">751/1</strain>
    </source>
</reference>
<evidence type="ECO:0000256" key="1">
    <source>
        <dbReference type="SAM" id="Phobius"/>
    </source>
</evidence>
<dbReference type="AlphaFoldDB" id="A0A6G4HN35"/>
<dbReference type="RefSeq" id="WP_085296284.1">
    <property type="nucleotide sequence ID" value="NZ_MWJE01000253.1"/>
</dbReference>
<evidence type="ECO:0000313" key="2">
    <source>
        <dbReference type="EMBL" id="NFV14794.1"/>
    </source>
</evidence>
<keyword evidence="1" id="KW-0472">Membrane</keyword>
<keyword evidence="1" id="KW-0812">Transmembrane</keyword>
<organism evidence="2">
    <name type="scientific">Clostridium botulinum</name>
    <dbReference type="NCBI Taxonomy" id="1491"/>
    <lineage>
        <taxon>Bacteria</taxon>
        <taxon>Bacillati</taxon>
        <taxon>Bacillota</taxon>
        <taxon>Clostridia</taxon>
        <taxon>Eubacteriales</taxon>
        <taxon>Clostridiaceae</taxon>
        <taxon>Clostridium</taxon>
    </lineage>
</organism>
<proteinExistence type="predicted"/>
<sequence>MFFNKKKVYTFEEGLKVIKKSNETKIEKLSCAMVKRLNDEGVYLKEGDKLYNTLAFTLGGLMYVEKVIAVPKTGIAKLDQGGWRLVGIAQSVIFWASMIYAFKALLELAVKGEGTWKKVGTGFLICIMNYLIPEGFQLIRSIFM</sequence>